<sequence length="306" mass="34207">MPGRAAKRVKTQDTLPDVDGLLDRSESAQLNHVASQMDETKAAQLTRGDLLGKQDQTLITLRITEQLGDKEDLSEAVTHKTLLCHFSEYFKNALDGGFSESRKRTFDVDLSSRTLAIFVSWLYTGCLSHIQRREHSSEIQGYDPTCKSFHKNVLFSGPDGGPDDAPEVTAALSAFEKLPENSGLCKLFSIFIIRGWRKYMDPMSAQLVVPQELLRQLPVTILLEGVSYHAATLLASSSRFSRPPRKIDIAVIPGGEYGKCTNRGQGNDGKLDEERYAFHEHVTTAEEEECDARWKAPAQLYWLLSD</sequence>
<dbReference type="Gene3D" id="3.30.710.10">
    <property type="entry name" value="Potassium Channel Kv1.1, Chain A"/>
    <property type="match status" value="1"/>
</dbReference>
<comment type="caution">
    <text evidence="2">The sequence shown here is derived from an EMBL/GenBank/DDBJ whole genome shotgun (WGS) entry which is preliminary data.</text>
</comment>
<dbReference type="SUPFAM" id="SSF54695">
    <property type="entry name" value="POZ domain"/>
    <property type="match status" value="1"/>
</dbReference>
<dbReference type="EMBL" id="ML978138">
    <property type="protein sequence ID" value="KAF2093462.1"/>
    <property type="molecule type" value="Genomic_DNA"/>
</dbReference>
<dbReference type="CDD" id="cd18186">
    <property type="entry name" value="BTB_POZ_ZBTB_KLHL-like"/>
    <property type="match status" value="1"/>
</dbReference>
<organism evidence="2 3">
    <name type="scientific">Rhizodiscina lignyota</name>
    <dbReference type="NCBI Taxonomy" id="1504668"/>
    <lineage>
        <taxon>Eukaryota</taxon>
        <taxon>Fungi</taxon>
        <taxon>Dikarya</taxon>
        <taxon>Ascomycota</taxon>
        <taxon>Pezizomycotina</taxon>
        <taxon>Dothideomycetes</taxon>
        <taxon>Pleosporomycetidae</taxon>
        <taxon>Aulographales</taxon>
        <taxon>Rhizodiscinaceae</taxon>
        <taxon>Rhizodiscina</taxon>
    </lineage>
</organism>
<dbReference type="OrthoDB" id="194443at2759"/>
<dbReference type="InterPro" id="IPR000210">
    <property type="entry name" value="BTB/POZ_dom"/>
</dbReference>
<keyword evidence="3" id="KW-1185">Reference proteome</keyword>
<proteinExistence type="predicted"/>
<gene>
    <name evidence="2" type="ORF">NA57DRAFT_81389</name>
</gene>
<dbReference type="Pfam" id="PF00651">
    <property type="entry name" value="BTB"/>
    <property type="match status" value="1"/>
</dbReference>
<feature type="domain" description="BTB" evidence="1">
    <location>
        <begin position="57"/>
        <end position="131"/>
    </location>
</feature>
<evidence type="ECO:0000313" key="3">
    <source>
        <dbReference type="Proteomes" id="UP000799772"/>
    </source>
</evidence>
<reference evidence="2" key="1">
    <citation type="journal article" date="2020" name="Stud. Mycol.">
        <title>101 Dothideomycetes genomes: a test case for predicting lifestyles and emergence of pathogens.</title>
        <authorList>
            <person name="Haridas S."/>
            <person name="Albert R."/>
            <person name="Binder M."/>
            <person name="Bloem J."/>
            <person name="Labutti K."/>
            <person name="Salamov A."/>
            <person name="Andreopoulos B."/>
            <person name="Baker S."/>
            <person name="Barry K."/>
            <person name="Bills G."/>
            <person name="Bluhm B."/>
            <person name="Cannon C."/>
            <person name="Castanera R."/>
            <person name="Culley D."/>
            <person name="Daum C."/>
            <person name="Ezra D."/>
            <person name="Gonzalez J."/>
            <person name="Henrissat B."/>
            <person name="Kuo A."/>
            <person name="Liang C."/>
            <person name="Lipzen A."/>
            <person name="Lutzoni F."/>
            <person name="Magnuson J."/>
            <person name="Mondo S."/>
            <person name="Nolan M."/>
            <person name="Ohm R."/>
            <person name="Pangilinan J."/>
            <person name="Park H.-J."/>
            <person name="Ramirez L."/>
            <person name="Alfaro M."/>
            <person name="Sun H."/>
            <person name="Tritt A."/>
            <person name="Yoshinaga Y."/>
            <person name="Zwiers L.-H."/>
            <person name="Turgeon B."/>
            <person name="Goodwin S."/>
            <person name="Spatafora J."/>
            <person name="Crous P."/>
            <person name="Grigoriev I."/>
        </authorList>
    </citation>
    <scope>NUCLEOTIDE SEQUENCE</scope>
    <source>
        <strain evidence="2">CBS 133067</strain>
    </source>
</reference>
<accession>A0A9P4M3N7</accession>
<evidence type="ECO:0000313" key="2">
    <source>
        <dbReference type="EMBL" id="KAF2093462.1"/>
    </source>
</evidence>
<dbReference type="PROSITE" id="PS50097">
    <property type="entry name" value="BTB"/>
    <property type="match status" value="1"/>
</dbReference>
<dbReference type="AlphaFoldDB" id="A0A9P4M3N7"/>
<evidence type="ECO:0000259" key="1">
    <source>
        <dbReference type="PROSITE" id="PS50097"/>
    </source>
</evidence>
<dbReference type="Proteomes" id="UP000799772">
    <property type="component" value="Unassembled WGS sequence"/>
</dbReference>
<protein>
    <recommendedName>
        <fullName evidence="1">BTB domain-containing protein</fullName>
    </recommendedName>
</protein>
<name>A0A9P4M3N7_9PEZI</name>
<dbReference type="InterPro" id="IPR011333">
    <property type="entry name" value="SKP1/BTB/POZ_sf"/>
</dbReference>